<dbReference type="EMBL" id="OU015568">
    <property type="protein sequence ID" value="CAG5079377.1"/>
    <property type="molecule type" value="Genomic_DNA"/>
</dbReference>
<protein>
    <submittedName>
        <fullName evidence="3">Oidioi.mRNA.OKI2018_I69.PAR.g9239.t1.cds</fullName>
    </submittedName>
</protein>
<gene>
    <name evidence="3" type="ORF">OKIOD_LOCUS797</name>
</gene>
<feature type="transmembrane region" description="Helical" evidence="2">
    <location>
        <begin position="6"/>
        <end position="28"/>
    </location>
</feature>
<keyword evidence="2" id="KW-1133">Transmembrane helix</keyword>
<reference evidence="3 4" key="1">
    <citation type="submission" date="2021-04" db="EMBL/GenBank/DDBJ databases">
        <authorList>
            <person name="Bliznina A."/>
        </authorList>
    </citation>
    <scope>NUCLEOTIDE SEQUENCE [LARGE SCALE GENOMIC DNA]</scope>
</reference>
<feature type="region of interest" description="Disordered" evidence="1">
    <location>
        <begin position="388"/>
        <end position="408"/>
    </location>
</feature>
<name>A0ABN7RJM4_OIKDI</name>
<keyword evidence="2" id="KW-0812">Transmembrane</keyword>
<proteinExistence type="predicted"/>
<feature type="transmembrane region" description="Helical" evidence="2">
    <location>
        <begin position="63"/>
        <end position="81"/>
    </location>
</feature>
<feature type="transmembrane region" description="Helical" evidence="2">
    <location>
        <begin position="87"/>
        <end position="105"/>
    </location>
</feature>
<organism evidence="3 4">
    <name type="scientific">Oikopleura dioica</name>
    <name type="common">Tunicate</name>
    <dbReference type="NCBI Taxonomy" id="34765"/>
    <lineage>
        <taxon>Eukaryota</taxon>
        <taxon>Metazoa</taxon>
        <taxon>Chordata</taxon>
        <taxon>Tunicata</taxon>
        <taxon>Appendicularia</taxon>
        <taxon>Copelata</taxon>
        <taxon>Oikopleuridae</taxon>
        <taxon>Oikopleura</taxon>
    </lineage>
</organism>
<sequence length="408" mass="47209">MKNVLGVIDILTIILNVLHIFIGARIFFAFGSMMEKETCVDGIRGNNAQLLDASEFTEIGQNTMITGGIMLVFGIFGMIVTEMETGVLMLVMTTVRICFFMYSILTSVRNFIEPEKVWLSSMTLGSKFTYEFEQDNRCCGWNNVFDYCDRDKILQIIYDVRTGRKDLVTKHTRQSSFFEEYADSKIYNYESFESEIFYSSEIASISKLEEINDGEDPCEPDSLNEYCVCDEMEKNDWTLNILDEPCRTDCEGNILYARESCPGHHSRDTKEKPICLLNGCGDILLAQWNFKLWLIRILFFSFIASMIVYAYFKYQLAFYYIDEINKRWVRFVSVAPEPPLLKENEACVVVDGLFDPRRVSPKDNLKEKLLFHFNSELRKLKKNEKFEYDCDSNSSDSDESSDSPETAL</sequence>
<evidence type="ECO:0000256" key="1">
    <source>
        <dbReference type="SAM" id="MobiDB-lite"/>
    </source>
</evidence>
<feature type="transmembrane region" description="Helical" evidence="2">
    <location>
        <begin position="293"/>
        <end position="312"/>
    </location>
</feature>
<keyword evidence="4" id="KW-1185">Reference proteome</keyword>
<evidence type="ECO:0000313" key="3">
    <source>
        <dbReference type="EMBL" id="CAG5079377.1"/>
    </source>
</evidence>
<accession>A0ABN7RJM4</accession>
<keyword evidence="2" id="KW-0472">Membrane</keyword>
<evidence type="ECO:0000256" key="2">
    <source>
        <dbReference type="SAM" id="Phobius"/>
    </source>
</evidence>
<evidence type="ECO:0000313" key="4">
    <source>
        <dbReference type="Proteomes" id="UP001158576"/>
    </source>
</evidence>
<dbReference type="Proteomes" id="UP001158576">
    <property type="component" value="Chromosome PAR"/>
</dbReference>